<accession>A0A8J6LW62</accession>
<evidence type="ECO:0000256" key="9">
    <source>
        <dbReference type="ARBA" id="ARBA00032594"/>
    </source>
</evidence>
<evidence type="ECO:0000256" key="4">
    <source>
        <dbReference type="ARBA" id="ARBA00022729"/>
    </source>
</evidence>
<dbReference type="SUPFAM" id="SSF52279">
    <property type="entry name" value="Beta-D-glucan exohydrolase, C-terminal domain"/>
    <property type="match status" value="1"/>
</dbReference>
<keyword evidence="5 10" id="KW-0378">Hydrolase</keyword>
<evidence type="ECO:0000256" key="10">
    <source>
        <dbReference type="RuleBase" id="RU361161"/>
    </source>
</evidence>
<comment type="caution">
    <text evidence="13">The sequence shown here is derived from an EMBL/GenBank/DDBJ whole genome shotgun (WGS) entry which is preliminary data.</text>
</comment>
<dbReference type="InterPro" id="IPR036962">
    <property type="entry name" value="Glyco_hydro_3_N_sf"/>
</dbReference>
<dbReference type="SMART" id="SM01217">
    <property type="entry name" value="Fn3_like"/>
    <property type="match status" value="1"/>
</dbReference>
<evidence type="ECO:0000256" key="5">
    <source>
        <dbReference type="ARBA" id="ARBA00022801"/>
    </source>
</evidence>
<feature type="signal peptide" evidence="11">
    <location>
        <begin position="1"/>
        <end position="21"/>
    </location>
</feature>
<evidence type="ECO:0000256" key="3">
    <source>
        <dbReference type="ARBA" id="ARBA00012744"/>
    </source>
</evidence>
<dbReference type="PANTHER" id="PTHR30620:SF16">
    <property type="entry name" value="LYSOSOMAL BETA GLUCOSIDASE"/>
    <property type="match status" value="1"/>
</dbReference>
<dbReference type="InterPro" id="IPR051915">
    <property type="entry name" value="Cellulose_Degrad_GH3"/>
</dbReference>
<dbReference type="InterPro" id="IPR001764">
    <property type="entry name" value="Glyco_hydro_3_N"/>
</dbReference>
<dbReference type="PANTHER" id="PTHR30620">
    <property type="entry name" value="PERIPLASMIC BETA-GLUCOSIDASE-RELATED"/>
    <property type="match status" value="1"/>
</dbReference>
<reference evidence="13" key="1">
    <citation type="journal article" date="2018" name="Int. J. Syst. Evol. Microbiol.">
        <title>Neptunicella marina gen. nov., sp. nov., isolated from surface seawater.</title>
        <authorList>
            <person name="Liu X."/>
            <person name="Lai Q."/>
            <person name="Du Y."/>
            <person name="Zhang X."/>
            <person name="Liu Z."/>
            <person name="Sun F."/>
            <person name="Shao Z."/>
        </authorList>
    </citation>
    <scope>NUCLEOTIDE SEQUENCE</scope>
    <source>
        <strain evidence="13">S27-2</strain>
    </source>
</reference>
<proteinExistence type="inferred from homology"/>
<organism evidence="13 14">
    <name type="scientific">Neptunicella marina</name>
    <dbReference type="NCBI Taxonomy" id="2125989"/>
    <lineage>
        <taxon>Bacteria</taxon>
        <taxon>Pseudomonadati</taxon>
        <taxon>Pseudomonadota</taxon>
        <taxon>Gammaproteobacteria</taxon>
        <taxon>Alteromonadales</taxon>
        <taxon>Alteromonadaceae</taxon>
        <taxon>Neptunicella</taxon>
    </lineage>
</organism>
<dbReference type="FunFam" id="2.60.40.10:FF:000495">
    <property type="entry name" value="Periplasmic beta-glucosidase"/>
    <property type="match status" value="1"/>
</dbReference>
<dbReference type="InterPro" id="IPR017853">
    <property type="entry name" value="GH"/>
</dbReference>
<dbReference type="Pfam" id="PF00933">
    <property type="entry name" value="Glyco_hydro_3"/>
    <property type="match status" value="1"/>
</dbReference>
<dbReference type="Pfam" id="PF01915">
    <property type="entry name" value="Glyco_hydro_3_C"/>
    <property type="match status" value="1"/>
</dbReference>
<dbReference type="SUPFAM" id="SSF51445">
    <property type="entry name" value="(Trans)glycosidases"/>
    <property type="match status" value="1"/>
</dbReference>
<protein>
    <recommendedName>
        <fullName evidence="3">beta-glucosidase</fullName>
        <ecNumber evidence="3">3.2.1.21</ecNumber>
    </recommendedName>
    <alternativeName>
        <fullName evidence="9">Beta-D-glucoside glucohydrolase</fullName>
    </alternativeName>
    <alternativeName>
        <fullName evidence="7">Cellobiase</fullName>
    </alternativeName>
    <alternativeName>
        <fullName evidence="8">Gentiobiase</fullName>
    </alternativeName>
</protein>
<dbReference type="PROSITE" id="PS00775">
    <property type="entry name" value="GLYCOSYL_HYDROL_F3"/>
    <property type="match status" value="1"/>
</dbReference>
<dbReference type="PRINTS" id="PR00133">
    <property type="entry name" value="GLHYDRLASE3"/>
</dbReference>
<dbReference type="RefSeq" id="WP_186505514.1">
    <property type="nucleotide sequence ID" value="NZ_JACNEP010000002.1"/>
</dbReference>
<keyword evidence="4 11" id="KW-0732">Signal</keyword>
<evidence type="ECO:0000256" key="6">
    <source>
        <dbReference type="ARBA" id="ARBA00023295"/>
    </source>
</evidence>
<comment type="similarity">
    <text evidence="2 10">Belongs to the glycosyl hydrolase 3 family.</text>
</comment>
<evidence type="ECO:0000259" key="12">
    <source>
        <dbReference type="SMART" id="SM01217"/>
    </source>
</evidence>
<keyword evidence="6 10" id="KW-0326">Glycosidase</keyword>
<reference evidence="13" key="2">
    <citation type="submission" date="2020-08" db="EMBL/GenBank/DDBJ databases">
        <authorList>
            <person name="Lai Q."/>
        </authorList>
    </citation>
    <scope>NUCLEOTIDE SEQUENCE</scope>
    <source>
        <strain evidence="13">S27-2</strain>
    </source>
</reference>
<evidence type="ECO:0000256" key="7">
    <source>
        <dbReference type="ARBA" id="ARBA00031448"/>
    </source>
</evidence>
<evidence type="ECO:0000256" key="11">
    <source>
        <dbReference type="SAM" id="SignalP"/>
    </source>
</evidence>
<feature type="domain" description="Fibronectin type III-like" evidence="12">
    <location>
        <begin position="706"/>
        <end position="775"/>
    </location>
</feature>
<dbReference type="AlphaFoldDB" id="A0A8J6LW62"/>
<gene>
    <name evidence="13" type="ORF">H8B19_04135</name>
</gene>
<dbReference type="GO" id="GO:0009251">
    <property type="term" value="P:glucan catabolic process"/>
    <property type="evidence" value="ECO:0007669"/>
    <property type="project" value="TreeGrafter"/>
</dbReference>
<dbReference type="InterPro" id="IPR019800">
    <property type="entry name" value="Glyco_hydro_3_AS"/>
</dbReference>
<dbReference type="EMBL" id="JACNEP010000002">
    <property type="protein sequence ID" value="MBC3765054.1"/>
    <property type="molecule type" value="Genomic_DNA"/>
</dbReference>
<comment type="catalytic activity">
    <reaction evidence="1">
        <text>Hydrolysis of terminal, non-reducing beta-D-glucosyl residues with release of beta-D-glucose.</text>
        <dbReference type="EC" id="3.2.1.21"/>
    </reaction>
</comment>
<feature type="chain" id="PRO_5035219352" description="beta-glucosidase" evidence="11">
    <location>
        <begin position="22"/>
        <end position="808"/>
    </location>
</feature>
<evidence type="ECO:0000256" key="1">
    <source>
        <dbReference type="ARBA" id="ARBA00000448"/>
    </source>
</evidence>
<name>A0A8J6LW62_9ALTE</name>
<sequence length="808" mass="88712">MKPHYLPLLCSTLALSMSAAASTAIYKDVKQPVEKRVDDLLKRMTLEEKVAQLQTVWKERREMENQQMVFQPNIAQKYLSQGIGQIARPSEFKTPVQAAEFTNAAQHWLQDNTRLGIPAIMHEEALHGFAAKRATSFPQAIALASSWQPQNLKQIYSIAAEEIRAIGAHQALTPILDVARDARWGRIEETMGEDPYLITAMGVAAVEGFQGERETDAPFAADKVIATLKHLTGHGQPTAGVNIAPARIGERELHEVFLTPFEAAVKISHVSSIMASYNEIDGIPSHVNKPLLDQILRNEWHFDGTVVSDYYAITELNTRHHLYEDLAHAAKAALDAGVDVEMPNQDAYLTLADMVKSGHLDEALIDRSVKRILRQKFLLGLFENPFVDVAKADAAVGQQSHREFARQVAEQSMVLLKNSNTLPFDASKIKRLAVIGPHADETLLGGYSNIPRQTVTILDGLKQKLAGKAQVSFARGTRLIADGPEISDEQQKAQTFSERRWVYDDIQLADGKDDKKLMAEAVALANKSDAVVLVLGENEGLSREAWDDNHMGDRAHIELVGNQVALAEAILATGKPVAVVLTNGRPLALGKLAEDAPAIIEAWYLGQETGSAVANVIFGDANPGGKLPLTFPRSAGHIPVFYNHKPSAKRGYLFDDISPLYAFGHGLSYSTFKYTDLTIDKSNAKANGMVDIAMTISNTSARDGDEVVQLYINDPVASATRPVQELKGFQRVSLKTGEAKRLHFKLPVNLLAFYDVNMNWVVEPGKISVMLGSASDDIRLEGDFTITGETTNVEQHKAFLTPVTIETL</sequence>
<dbReference type="Gene3D" id="3.40.50.1700">
    <property type="entry name" value="Glycoside hydrolase family 3 C-terminal domain"/>
    <property type="match status" value="1"/>
</dbReference>
<dbReference type="Pfam" id="PF14310">
    <property type="entry name" value="Fn3-like"/>
    <property type="match status" value="1"/>
</dbReference>
<evidence type="ECO:0000256" key="2">
    <source>
        <dbReference type="ARBA" id="ARBA00005336"/>
    </source>
</evidence>
<evidence type="ECO:0000256" key="8">
    <source>
        <dbReference type="ARBA" id="ARBA00032194"/>
    </source>
</evidence>
<dbReference type="Gene3D" id="2.60.40.10">
    <property type="entry name" value="Immunoglobulins"/>
    <property type="match status" value="1"/>
</dbReference>
<dbReference type="GO" id="GO:0008422">
    <property type="term" value="F:beta-glucosidase activity"/>
    <property type="evidence" value="ECO:0007669"/>
    <property type="project" value="UniProtKB-EC"/>
</dbReference>
<dbReference type="EC" id="3.2.1.21" evidence="3"/>
<dbReference type="InterPro" id="IPR026891">
    <property type="entry name" value="Fn3-like"/>
</dbReference>
<dbReference type="InterPro" id="IPR013783">
    <property type="entry name" value="Ig-like_fold"/>
</dbReference>
<evidence type="ECO:0000313" key="13">
    <source>
        <dbReference type="EMBL" id="MBC3765054.1"/>
    </source>
</evidence>
<evidence type="ECO:0000313" key="14">
    <source>
        <dbReference type="Proteomes" id="UP000601768"/>
    </source>
</evidence>
<dbReference type="Gene3D" id="3.20.20.300">
    <property type="entry name" value="Glycoside hydrolase, family 3, N-terminal domain"/>
    <property type="match status" value="1"/>
</dbReference>
<keyword evidence="14" id="KW-1185">Reference proteome</keyword>
<dbReference type="InterPro" id="IPR002772">
    <property type="entry name" value="Glyco_hydro_3_C"/>
</dbReference>
<dbReference type="Proteomes" id="UP000601768">
    <property type="component" value="Unassembled WGS sequence"/>
</dbReference>
<dbReference type="InterPro" id="IPR036881">
    <property type="entry name" value="Glyco_hydro_3_C_sf"/>
</dbReference>